<dbReference type="AlphaFoldDB" id="A0A0N5BDK5"/>
<keyword evidence="2" id="KW-0812">Transmembrane</keyword>
<evidence type="ECO:0000313" key="4">
    <source>
        <dbReference type="WBParaSite" id="SPAL_0000408800.1"/>
    </source>
</evidence>
<keyword evidence="3" id="KW-1185">Reference proteome</keyword>
<keyword evidence="2" id="KW-1133">Transmembrane helix</keyword>
<feature type="compositionally biased region" description="Basic and acidic residues" evidence="1">
    <location>
        <begin position="150"/>
        <end position="174"/>
    </location>
</feature>
<feature type="region of interest" description="Disordered" evidence="1">
    <location>
        <begin position="110"/>
        <end position="196"/>
    </location>
</feature>
<evidence type="ECO:0000313" key="3">
    <source>
        <dbReference type="Proteomes" id="UP000046392"/>
    </source>
</evidence>
<protein>
    <submittedName>
        <fullName evidence="4">Glycophorin-binding protein</fullName>
    </submittedName>
</protein>
<dbReference type="Proteomes" id="UP000046392">
    <property type="component" value="Unplaced"/>
</dbReference>
<feature type="compositionally biased region" description="Basic residues" evidence="1">
    <location>
        <begin position="178"/>
        <end position="190"/>
    </location>
</feature>
<sequence length="218" mass="23772">MSLQANVFNNTANITDKVTTNSTNNNTKTDYQISVSQVKTNNSTSVVAKIVSNVDSKHKEAKERGETTHLSNVAESGGSSICTYVFFIAIIGLIGVGVIFYITKVQKKNSYENSSTESRSSSAGDTSHTPKQKNPKEKTETNTSEDNDADSVKSKKESADKPKDKVASKVEKNNNHTKGSKTKNKGKNKKKTVDLKNFDVTAASTTEKVVQSKTKRKK</sequence>
<proteinExistence type="predicted"/>
<dbReference type="WBParaSite" id="SPAL_0000408800.1">
    <property type="protein sequence ID" value="SPAL_0000408800.1"/>
    <property type="gene ID" value="SPAL_0000408800"/>
</dbReference>
<evidence type="ECO:0000256" key="1">
    <source>
        <dbReference type="SAM" id="MobiDB-lite"/>
    </source>
</evidence>
<feature type="transmembrane region" description="Helical" evidence="2">
    <location>
        <begin position="84"/>
        <end position="102"/>
    </location>
</feature>
<organism evidence="3 4">
    <name type="scientific">Strongyloides papillosus</name>
    <name type="common">Intestinal threadworm</name>
    <dbReference type="NCBI Taxonomy" id="174720"/>
    <lineage>
        <taxon>Eukaryota</taxon>
        <taxon>Metazoa</taxon>
        <taxon>Ecdysozoa</taxon>
        <taxon>Nematoda</taxon>
        <taxon>Chromadorea</taxon>
        <taxon>Rhabditida</taxon>
        <taxon>Tylenchina</taxon>
        <taxon>Panagrolaimomorpha</taxon>
        <taxon>Strongyloidoidea</taxon>
        <taxon>Strongyloididae</taxon>
        <taxon>Strongyloides</taxon>
    </lineage>
</organism>
<evidence type="ECO:0000256" key="2">
    <source>
        <dbReference type="SAM" id="Phobius"/>
    </source>
</evidence>
<accession>A0A0N5BDK5</accession>
<keyword evidence="2" id="KW-0472">Membrane</keyword>
<reference evidence="4" key="1">
    <citation type="submission" date="2017-02" db="UniProtKB">
        <authorList>
            <consortium name="WormBaseParasite"/>
        </authorList>
    </citation>
    <scope>IDENTIFICATION</scope>
</reference>
<feature type="compositionally biased region" description="Low complexity" evidence="1">
    <location>
        <begin position="111"/>
        <end position="127"/>
    </location>
</feature>
<name>A0A0N5BDK5_STREA</name>